<organism evidence="3 4">
    <name type="scientific">Actinocorallia longicatena</name>
    <dbReference type="NCBI Taxonomy" id="111803"/>
    <lineage>
        <taxon>Bacteria</taxon>
        <taxon>Bacillati</taxon>
        <taxon>Actinomycetota</taxon>
        <taxon>Actinomycetes</taxon>
        <taxon>Streptosporangiales</taxon>
        <taxon>Thermomonosporaceae</taxon>
        <taxon>Actinocorallia</taxon>
    </lineage>
</organism>
<comment type="caution">
    <text evidence="3">The sequence shown here is derived from an EMBL/GenBank/DDBJ whole genome shotgun (WGS) entry which is preliminary data.</text>
</comment>
<dbReference type="RefSeq" id="WP_344835324.1">
    <property type="nucleotide sequence ID" value="NZ_BAAAUV010000021.1"/>
</dbReference>
<dbReference type="Proteomes" id="UP001501237">
    <property type="component" value="Unassembled WGS sequence"/>
</dbReference>
<feature type="compositionally biased region" description="Low complexity" evidence="1">
    <location>
        <begin position="138"/>
        <end position="192"/>
    </location>
</feature>
<dbReference type="EMBL" id="BAAAUV010000021">
    <property type="protein sequence ID" value="GAA3230737.1"/>
    <property type="molecule type" value="Genomic_DNA"/>
</dbReference>
<evidence type="ECO:0000256" key="1">
    <source>
        <dbReference type="SAM" id="MobiDB-lite"/>
    </source>
</evidence>
<gene>
    <name evidence="3" type="ORF">GCM10010468_61400</name>
</gene>
<sequence>MQEIQFRLTERQRKVYLVLAGVFAVLALLRFVISFASGLFTLVIAGAMVGYYFLYARFGLDLGQQGVTFRGWQTRTVPWNQITSVQPTKFWFQDRVLFTLADGSSKRSWAPMNYFSMPDREFPLKVQGIQQWHAQFAGAPAPQAQFGQAQFPQQQPQFGQPQPYGQQPPAAPQQPYGQQPGYQQQPQGYGQQPPAPPYGQQPVSPQQPYGQPQPGQQPGEWTQVFGAGGQDPNAR</sequence>
<name>A0ABP6QHA5_9ACTN</name>
<keyword evidence="2" id="KW-0812">Transmembrane</keyword>
<keyword evidence="4" id="KW-1185">Reference proteome</keyword>
<proteinExistence type="predicted"/>
<evidence type="ECO:0008006" key="5">
    <source>
        <dbReference type="Google" id="ProtNLM"/>
    </source>
</evidence>
<feature type="region of interest" description="Disordered" evidence="1">
    <location>
        <begin position="138"/>
        <end position="235"/>
    </location>
</feature>
<reference evidence="4" key="1">
    <citation type="journal article" date="2019" name="Int. J. Syst. Evol. Microbiol.">
        <title>The Global Catalogue of Microorganisms (GCM) 10K type strain sequencing project: providing services to taxonomists for standard genome sequencing and annotation.</title>
        <authorList>
            <consortium name="The Broad Institute Genomics Platform"/>
            <consortium name="The Broad Institute Genome Sequencing Center for Infectious Disease"/>
            <person name="Wu L."/>
            <person name="Ma J."/>
        </authorList>
    </citation>
    <scope>NUCLEOTIDE SEQUENCE [LARGE SCALE GENOMIC DNA]</scope>
    <source>
        <strain evidence="4">JCM 9377</strain>
    </source>
</reference>
<feature type="compositionally biased region" description="Low complexity" evidence="1">
    <location>
        <begin position="200"/>
        <end position="219"/>
    </location>
</feature>
<evidence type="ECO:0000313" key="3">
    <source>
        <dbReference type="EMBL" id="GAA3230737.1"/>
    </source>
</evidence>
<protein>
    <recommendedName>
        <fullName evidence="5">PH (Pleckstrin Homology) domain-containing protein</fullName>
    </recommendedName>
</protein>
<feature type="transmembrane region" description="Helical" evidence="2">
    <location>
        <begin position="39"/>
        <end position="60"/>
    </location>
</feature>
<keyword evidence="2" id="KW-0472">Membrane</keyword>
<keyword evidence="2" id="KW-1133">Transmembrane helix</keyword>
<evidence type="ECO:0000313" key="4">
    <source>
        <dbReference type="Proteomes" id="UP001501237"/>
    </source>
</evidence>
<feature type="transmembrane region" description="Helical" evidence="2">
    <location>
        <begin position="15"/>
        <end position="33"/>
    </location>
</feature>
<accession>A0ABP6QHA5</accession>
<evidence type="ECO:0000256" key="2">
    <source>
        <dbReference type="SAM" id="Phobius"/>
    </source>
</evidence>